<feature type="compositionally biased region" description="Basic and acidic residues" evidence="12">
    <location>
        <begin position="1151"/>
        <end position="1161"/>
    </location>
</feature>
<evidence type="ECO:0000256" key="10">
    <source>
        <dbReference type="ARBA" id="ARBA00048612"/>
    </source>
</evidence>
<evidence type="ECO:0000259" key="13">
    <source>
        <dbReference type="Pfam" id="PF05185"/>
    </source>
</evidence>
<dbReference type="InterPro" id="IPR035075">
    <property type="entry name" value="PRMT5"/>
</dbReference>
<protein>
    <recommendedName>
        <fullName evidence="2">Protein arginine N-methyltransferase 5</fullName>
        <ecNumber evidence="1">2.1.1.320</ecNumber>
    </recommendedName>
    <alternativeName>
        <fullName evidence="9">Histone-arginine N-methyltransferase PRMT5</fullName>
    </alternativeName>
</protein>
<dbReference type="InterPro" id="IPR029063">
    <property type="entry name" value="SAM-dependent_MTases_sf"/>
</dbReference>
<dbReference type="Proteomes" id="UP001258017">
    <property type="component" value="Unassembled WGS sequence"/>
</dbReference>
<evidence type="ECO:0000256" key="8">
    <source>
        <dbReference type="ARBA" id="ARBA00023163"/>
    </source>
</evidence>
<dbReference type="GO" id="GO:0044020">
    <property type="term" value="F:histone H4R3 methyltransferase activity"/>
    <property type="evidence" value="ECO:0007669"/>
    <property type="project" value="UniProtKB-ARBA"/>
</dbReference>
<evidence type="ECO:0000256" key="3">
    <source>
        <dbReference type="ARBA" id="ARBA00022603"/>
    </source>
</evidence>
<proteinExistence type="predicted"/>
<dbReference type="SUPFAM" id="SSF53335">
    <property type="entry name" value="S-adenosyl-L-methionine-dependent methyltransferases"/>
    <property type="match status" value="1"/>
</dbReference>
<dbReference type="EC" id="2.1.1.320" evidence="1"/>
<keyword evidence="8" id="KW-0804">Transcription</keyword>
<gene>
    <name evidence="16" type="ORF">KPH14_007973</name>
</gene>
<feature type="domain" description="PRMT5 oligomerisation" evidence="15">
    <location>
        <begin position="1674"/>
        <end position="1842"/>
    </location>
</feature>
<dbReference type="Pfam" id="PF17285">
    <property type="entry name" value="PRMT5_TIM"/>
    <property type="match status" value="1"/>
</dbReference>
<name>A0AAD9RL64_9HYME</name>
<dbReference type="CDD" id="cd02440">
    <property type="entry name" value="AdoMet_MTases"/>
    <property type="match status" value="1"/>
</dbReference>
<feature type="domain" description="PRMT5 arginine-N-methyltransferase" evidence="13">
    <location>
        <begin position="1505"/>
        <end position="1671"/>
    </location>
</feature>
<evidence type="ECO:0000256" key="2">
    <source>
        <dbReference type="ARBA" id="ARBA00018777"/>
    </source>
</evidence>
<dbReference type="PROSITE" id="PS51678">
    <property type="entry name" value="SAM_MT_PRMT"/>
    <property type="match status" value="1"/>
</dbReference>
<dbReference type="PANTHER" id="PTHR10738">
    <property type="entry name" value="PROTEIN ARGININE N-METHYLTRANSFERASE 5"/>
    <property type="match status" value="1"/>
</dbReference>
<dbReference type="Gene3D" id="3.40.50.150">
    <property type="entry name" value="Vaccinia Virus protein VP39"/>
    <property type="match status" value="1"/>
</dbReference>
<dbReference type="FunFam" id="3.20.20.150:FF:000008">
    <property type="entry name" value="Protein arginine N-methyltransferase 5"/>
    <property type="match status" value="1"/>
</dbReference>
<keyword evidence="4 11" id="KW-0808">Transferase</keyword>
<feature type="domain" description="PRMT5 TIM barrel" evidence="14">
    <location>
        <begin position="1253"/>
        <end position="1494"/>
    </location>
</feature>
<feature type="region of interest" description="Disordered" evidence="12">
    <location>
        <begin position="1095"/>
        <end position="1161"/>
    </location>
</feature>
<dbReference type="Pfam" id="PF17286">
    <property type="entry name" value="PRMT5_C"/>
    <property type="match status" value="1"/>
</dbReference>
<keyword evidence="7" id="KW-0805">Transcription regulation</keyword>
<keyword evidence="5 11" id="KW-0949">S-adenosyl-L-methionine</keyword>
<feature type="compositionally biased region" description="Acidic residues" evidence="12">
    <location>
        <begin position="1118"/>
        <end position="1131"/>
    </location>
</feature>
<keyword evidence="3 11" id="KW-0489">Methyltransferase</keyword>
<evidence type="ECO:0000259" key="15">
    <source>
        <dbReference type="Pfam" id="PF17286"/>
    </source>
</evidence>
<dbReference type="GO" id="GO:0005829">
    <property type="term" value="C:cytosol"/>
    <property type="evidence" value="ECO:0007669"/>
    <property type="project" value="TreeGrafter"/>
</dbReference>
<evidence type="ECO:0000256" key="12">
    <source>
        <dbReference type="SAM" id="MobiDB-lite"/>
    </source>
</evidence>
<evidence type="ECO:0000256" key="9">
    <source>
        <dbReference type="ARBA" id="ARBA00031210"/>
    </source>
</evidence>
<evidence type="ECO:0000256" key="5">
    <source>
        <dbReference type="ARBA" id="ARBA00022691"/>
    </source>
</evidence>
<dbReference type="GO" id="GO:0005730">
    <property type="term" value="C:nucleolus"/>
    <property type="evidence" value="ECO:0007669"/>
    <property type="project" value="InterPro"/>
</dbReference>
<evidence type="ECO:0000313" key="17">
    <source>
        <dbReference type="Proteomes" id="UP001258017"/>
    </source>
</evidence>
<dbReference type="InterPro" id="IPR035248">
    <property type="entry name" value="PRMT5_C"/>
</dbReference>
<dbReference type="PANTHER" id="PTHR10738:SF0">
    <property type="entry name" value="PROTEIN ARGININE N-METHYLTRANSFERASE 5"/>
    <property type="match status" value="1"/>
</dbReference>
<feature type="compositionally biased region" description="Low complexity" evidence="12">
    <location>
        <begin position="1095"/>
        <end position="1112"/>
    </location>
</feature>
<dbReference type="InterPro" id="IPR025799">
    <property type="entry name" value="Arg_MeTrfase"/>
</dbReference>
<evidence type="ECO:0000259" key="14">
    <source>
        <dbReference type="Pfam" id="PF17285"/>
    </source>
</evidence>
<dbReference type="GO" id="GO:0035243">
    <property type="term" value="F:protein-arginine omega-N symmetric methyltransferase activity"/>
    <property type="evidence" value="ECO:0007669"/>
    <property type="project" value="UniProtKB-EC"/>
</dbReference>
<dbReference type="FunFam" id="3.40.50.150:FF:000029">
    <property type="entry name" value="Protein arginine N-methyltransferase 5"/>
    <property type="match status" value="1"/>
</dbReference>
<evidence type="ECO:0000313" key="16">
    <source>
        <dbReference type="EMBL" id="KAK2581166.1"/>
    </source>
</evidence>
<dbReference type="GO" id="GO:0006355">
    <property type="term" value="P:regulation of DNA-templated transcription"/>
    <property type="evidence" value="ECO:0007669"/>
    <property type="project" value="InterPro"/>
</dbReference>
<dbReference type="Pfam" id="PF05185">
    <property type="entry name" value="PRMT5"/>
    <property type="match status" value="1"/>
</dbReference>
<dbReference type="InterPro" id="IPR016024">
    <property type="entry name" value="ARM-type_fold"/>
</dbReference>
<sequence length="1886" mass="215015">MALESTHMAQDASRDSKVQSVGKMSSTTLDCFTKIISNNDSVRFDGGVTLLRHLHEHNTDIHDNKEHKYAMTRLIRGLGSSRIYAKKGFYSTLTTFLTTHPETSIDTLLTTMNAELHPVNSNAKSEKADIYMGRILGCGALIRSKLLLNSTPDIQLKIVEILLNAGKQRSYLSFVSISFLIEFINQLDTNSMKTSIWSIIEKEFGKPWEEQTLDTFYVLLIIKDKFPALVNHEFLKKYLGNDDIITKESIESIVKILTDLPRIISCHHPVFTLFCEKLAATDFITDFWIGIDHKFQKPSKTDEHVAVEILRLLLMNITDKAVLPSLLSPNFLQHMLKKFSYLKRNNNDEIVVVFKELLNLLVTSVKDTKTKIQMNVLKKLILYPGDLMIEKKTGTKVIQVITGNLNADGVKKLSNLYRNIIENATPKEKENLKTESWTNAERIYATQLLTRLIGHPAILSDQEWRLEQLKFLFLYGLCEVPNVSVELVSHFKDSFYRALDHKLPKLSDLRNMLSELVHYLNIELNSGNIKLRVSLGDESATAWQKVIQLIEKLENNPNAKAIPIFHTMYLHMGLQLFSDSDMAVMSINELQSCYDRVTKKFKSNKHKKVEDEPEWVEVVVDLLLSLLSKNSHLMRSLVTCVFPHICPYITTASVYQILSVLDVKKENNPLSVEGENNDSSDSDIDSDNDDNNIEENNVEDTTDSSEESDTDSDKISENEDETVTDRLRIAVSQALGDAHPNNDDEDIDVDNIDEAEGKRLDESLAAAFKILRENRRGQAKKQEKSAQALTHFRARVTDLLEVYLDSNPAMAVALDMLVPLFALLEFCIKDPHQKPLENRVRACLKKLSTVKKFKDTEGVDNELLTTILKALIEKGERSASVCQEMGDKLAECCAFLVRCLQYVGLPDDTFIKIYKTNLTAFFKKRDCILPAILFKSILQLFWEGNWQLAPLLVEYAFDSTIRSYRRGQALEFLTIFYRNNRLIRSDTEKNKTRIQLEKMLYKNSINTLQDLCKVHECEDGKSASDQNGSIGKEIKQKFVYLFLTLLHTVYTQHLPEVWKWENIAEKLATYRVHVVLSKDAKSAYNKLASQLGISSNGSAKKKNVNSSSKVNGQTTNSNEEEENVMDVDSNDDSTTTKTELKKKKKKKNKQKEKQMLKKESRELRLKTLSEGLDMFQFSSVNLSNGTTETGTVENVIPVKETNGATKHKRVPSENVDVSNIITMTNQRPVSCGLDFCSVPDLSNCLYAANSSRFEFVCVPLVHPLFKREFISGAAKNRLGPLTRPDLVLCTSDWNNLVIGKLSSHIKVDAKDANLRTNNEETLNQELLLASHLGLVGITFKLTGGIQKNINLARIINDKLASTCNYQIWIQVPMENPLKQALSYREQEETTLEDPWEWWNGFRTICDYDKKLGVALIVSHDLPDAEEIDRWLGEPIRCLILPTTLFITNKKGYPVLSKAHQLLIKKFSALEVQFILTGANRYNSITFYHNYLDYLWKGCQMNGPVERFARGYEDYLQCPLQPLMDNLESQTYEIFEKDPVKYTQYQSAIHKAIVATNSKEGTTDKPIIVMVVGAGRGPLVRAALNAASLAQKKIKIYAVEKNPNAVNSLLALERDIWEGKVTVVSCDMRQWNAPEKADILISELLGSFGDNELSPECLDGVQQFLKEDGISIPCSYTSYISPVQSSKLYNEVRQCKDRDKHALVHFETPYVVHLQNKYDIAKPQPLFTFKHPNKDKIIDNKRYEAKTFEVEQNCVLHGFSGYFDAVLYDDITISIEPSTHSPGMFSWFPIFFPIKEPIHLQKGNKIVLHFWRRCNKKNVWYEWCVSEPVVGSIHNPNGRSYTIVQICGFIKEILFKYFHIIKITLVDDARNEQETHTRDYRNVLAVY</sequence>
<evidence type="ECO:0000256" key="7">
    <source>
        <dbReference type="ARBA" id="ARBA00023015"/>
    </source>
</evidence>
<dbReference type="GO" id="GO:0003677">
    <property type="term" value="F:DNA binding"/>
    <property type="evidence" value="ECO:0007669"/>
    <property type="project" value="InterPro"/>
</dbReference>
<dbReference type="GO" id="GO:0032259">
    <property type="term" value="P:methylation"/>
    <property type="evidence" value="ECO:0007669"/>
    <property type="project" value="UniProtKB-KW"/>
</dbReference>
<feature type="compositionally biased region" description="Basic residues" evidence="12">
    <location>
        <begin position="1140"/>
        <end position="1150"/>
    </location>
</feature>
<comment type="catalytic activity">
    <reaction evidence="10">
        <text>L-arginyl-[protein] + 2 S-adenosyl-L-methionine = N(omega),N(omega)'-dimethyl-L-arginyl-[protein] + 2 S-adenosyl-L-homocysteine + 2 H(+)</text>
        <dbReference type="Rhea" id="RHEA:48108"/>
        <dbReference type="Rhea" id="RHEA-COMP:10532"/>
        <dbReference type="Rhea" id="RHEA-COMP:11992"/>
        <dbReference type="ChEBI" id="CHEBI:15378"/>
        <dbReference type="ChEBI" id="CHEBI:29965"/>
        <dbReference type="ChEBI" id="CHEBI:57856"/>
        <dbReference type="ChEBI" id="CHEBI:59789"/>
        <dbReference type="ChEBI" id="CHEBI:88221"/>
        <dbReference type="EC" id="2.1.1.320"/>
    </reaction>
</comment>
<evidence type="ECO:0000256" key="4">
    <source>
        <dbReference type="ARBA" id="ARBA00022679"/>
    </source>
</evidence>
<evidence type="ECO:0000256" key="6">
    <source>
        <dbReference type="ARBA" id="ARBA00022853"/>
    </source>
</evidence>
<dbReference type="FunFam" id="2.70.160.11:FF:000003">
    <property type="entry name" value="Protein arginine N-methyltransferase 5"/>
    <property type="match status" value="1"/>
</dbReference>
<feature type="region of interest" description="Disordered" evidence="12">
    <location>
        <begin position="669"/>
        <end position="723"/>
    </location>
</feature>
<dbReference type="SUPFAM" id="SSF48371">
    <property type="entry name" value="ARM repeat"/>
    <property type="match status" value="1"/>
</dbReference>
<feature type="compositionally biased region" description="Acidic residues" evidence="12">
    <location>
        <begin position="675"/>
        <end position="710"/>
    </location>
</feature>
<dbReference type="InterPro" id="IPR035247">
    <property type="entry name" value="PRMT5_TIM"/>
</dbReference>
<dbReference type="EMBL" id="JAIFRP010000042">
    <property type="protein sequence ID" value="KAK2581166.1"/>
    <property type="molecule type" value="Genomic_DNA"/>
</dbReference>
<reference evidence="16" key="1">
    <citation type="submission" date="2021-08" db="EMBL/GenBank/DDBJ databases">
        <authorList>
            <person name="Misof B."/>
            <person name="Oliver O."/>
            <person name="Podsiadlowski L."/>
            <person name="Donath A."/>
            <person name="Peters R."/>
            <person name="Mayer C."/>
            <person name="Rust J."/>
            <person name="Gunkel S."/>
            <person name="Lesny P."/>
            <person name="Martin S."/>
            <person name="Oeyen J.P."/>
            <person name="Petersen M."/>
            <person name="Panagiotis P."/>
            <person name="Wilbrandt J."/>
            <person name="Tanja T."/>
        </authorList>
    </citation>
    <scope>NUCLEOTIDE SEQUENCE</scope>
    <source>
        <strain evidence="16">GBR_01_08_01A</strain>
        <tissue evidence="16">Thorax + abdomen</tissue>
    </source>
</reference>
<keyword evidence="17" id="KW-1185">Reference proteome</keyword>
<evidence type="ECO:0000256" key="1">
    <source>
        <dbReference type="ARBA" id="ARBA00011935"/>
    </source>
</evidence>
<comment type="caution">
    <text evidence="16">The sequence shown here is derived from an EMBL/GenBank/DDBJ whole genome shotgun (WGS) entry which is preliminary data.</text>
</comment>
<dbReference type="InterPro" id="IPR007015">
    <property type="entry name" value="DNA_pol_V/MYBBP1A"/>
</dbReference>
<reference evidence="16" key="2">
    <citation type="journal article" date="2023" name="Commun. Biol.">
        <title>Intrasexual cuticular hydrocarbon dimorphism in a wasp sheds light on hydrocarbon biosynthesis genes in Hymenoptera.</title>
        <authorList>
            <person name="Moris V.C."/>
            <person name="Podsiadlowski L."/>
            <person name="Martin S."/>
            <person name="Oeyen J.P."/>
            <person name="Donath A."/>
            <person name="Petersen M."/>
            <person name="Wilbrandt J."/>
            <person name="Misof B."/>
            <person name="Liedtke D."/>
            <person name="Thamm M."/>
            <person name="Scheiner R."/>
            <person name="Schmitt T."/>
            <person name="Niehuis O."/>
        </authorList>
    </citation>
    <scope>NUCLEOTIDE SEQUENCE</scope>
    <source>
        <strain evidence="16">GBR_01_08_01A</strain>
    </source>
</reference>
<evidence type="ECO:0000256" key="11">
    <source>
        <dbReference type="PROSITE-ProRule" id="PRU01015"/>
    </source>
</evidence>
<keyword evidence="6" id="KW-0156">Chromatin regulator</keyword>
<dbReference type="Gene3D" id="3.20.20.150">
    <property type="entry name" value="Divalent-metal-dependent TIM barrel enzymes"/>
    <property type="match status" value="1"/>
</dbReference>
<accession>A0AAD9RL64</accession>
<dbReference type="Gene3D" id="2.70.160.11">
    <property type="entry name" value="Hnrnp arginine n-methyltransferase1"/>
    <property type="match status" value="1"/>
</dbReference>
<feature type="compositionally biased region" description="Basic and acidic residues" evidence="12">
    <location>
        <begin position="711"/>
        <end position="723"/>
    </location>
</feature>
<organism evidence="16 17">
    <name type="scientific">Odynerus spinipes</name>
    <dbReference type="NCBI Taxonomy" id="1348599"/>
    <lineage>
        <taxon>Eukaryota</taxon>
        <taxon>Metazoa</taxon>
        <taxon>Ecdysozoa</taxon>
        <taxon>Arthropoda</taxon>
        <taxon>Hexapoda</taxon>
        <taxon>Insecta</taxon>
        <taxon>Pterygota</taxon>
        <taxon>Neoptera</taxon>
        <taxon>Endopterygota</taxon>
        <taxon>Hymenoptera</taxon>
        <taxon>Apocrita</taxon>
        <taxon>Aculeata</taxon>
        <taxon>Vespoidea</taxon>
        <taxon>Vespidae</taxon>
        <taxon>Eumeninae</taxon>
        <taxon>Odynerus</taxon>
    </lineage>
</organism>
<dbReference type="Pfam" id="PF04931">
    <property type="entry name" value="DNA_pol_phi"/>
    <property type="match status" value="1"/>
</dbReference>
<feature type="region of interest" description="Disordered" evidence="12">
    <location>
        <begin position="1"/>
        <end position="20"/>
    </location>
</feature>